<sequence>MNKITLLLSLISLPLLAQTKLEKGYIIDLNNQTIPVEIYYQDWAKNPNEIEAKINGELKKYTPKTIKEFGLENGINYVSYNGKIDNSSQFYNRISETKQPEWVETSTFLKTTVNGPSKLYVHDNNTTITYFFSKEDGEIKPLIYKIYKETQTTTSKNEQFKNQLRSNVYCGDVNVNKVNYTKNSLEKYFIDYNSCITNGAFKHNKDVSTKNIIEFGVQAGIRSEKNYVHYTSYDVENKFNGTSPTFGVNAEYQLPFLKNKYAIALEANYFHFKRQDVQASPRFGLAIERKIIEIPIGIKYYIKNDNEHKVFLDAFYNAKINLSDANYTEVVYSESAKTEIANMSSFSIGAGYQWKNLGLKARYNLKSSFDVGTYMSGDTSSFSLNLFYKFARIEF</sequence>
<keyword evidence="3" id="KW-1185">Reference proteome</keyword>
<keyword evidence="1" id="KW-0732">Signal</keyword>
<evidence type="ECO:0000313" key="3">
    <source>
        <dbReference type="Proteomes" id="UP000275348"/>
    </source>
</evidence>
<comment type="caution">
    <text evidence="2">The sequence shown here is derived from an EMBL/GenBank/DDBJ whole genome shotgun (WGS) entry which is preliminary data.</text>
</comment>
<evidence type="ECO:0000313" key="2">
    <source>
        <dbReference type="EMBL" id="RLZ11394.1"/>
    </source>
</evidence>
<dbReference type="Proteomes" id="UP000275348">
    <property type="component" value="Unassembled WGS sequence"/>
</dbReference>
<reference evidence="2 3" key="1">
    <citation type="submission" date="2018-10" db="EMBL/GenBank/DDBJ databases">
        <authorList>
            <person name="Chen X."/>
        </authorList>
    </citation>
    <scope>NUCLEOTIDE SEQUENCE [LARGE SCALE GENOMIC DNA]</scope>
    <source>
        <strain evidence="2 3">YIM 102668</strain>
    </source>
</reference>
<feature type="signal peptide" evidence="1">
    <location>
        <begin position="1"/>
        <end position="17"/>
    </location>
</feature>
<accession>A0A3L9MJC9</accession>
<evidence type="ECO:0000256" key="1">
    <source>
        <dbReference type="SAM" id="SignalP"/>
    </source>
</evidence>
<dbReference type="OrthoDB" id="921445at2"/>
<feature type="chain" id="PRO_5018131867" evidence="1">
    <location>
        <begin position="18"/>
        <end position="395"/>
    </location>
</feature>
<protein>
    <submittedName>
        <fullName evidence="2">Uncharacterized protein</fullName>
    </submittedName>
</protein>
<proteinExistence type="predicted"/>
<organism evidence="2 3">
    <name type="scientific">Faecalibacter macacae</name>
    <dbReference type="NCBI Taxonomy" id="1859289"/>
    <lineage>
        <taxon>Bacteria</taxon>
        <taxon>Pseudomonadati</taxon>
        <taxon>Bacteroidota</taxon>
        <taxon>Flavobacteriia</taxon>
        <taxon>Flavobacteriales</taxon>
        <taxon>Weeksellaceae</taxon>
        <taxon>Faecalibacter</taxon>
    </lineage>
</organism>
<dbReference type="AlphaFoldDB" id="A0A3L9MJC9"/>
<dbReference type="EMBL" id="RDOJ01000005">
    <property type="protein sequence ID" value="RLZ11394.1"/>
    <property type="molecule type" value="Genomic_DNA"/>
</dbReference>
<name>A0A3L9MJC9_9FLAO</name>
<gene>
    <name evidence="2" type="ORF">EAH69_04940</name>
</gene>
<dbReference type="RefSeq" id="WP_121934076.1">
    <property type="nucleotide sequence ID" value="NZ_RDOJ01000005.1"/>
</dbReference>